<evidence type="ECO:0000256" key="2">
    <source>
        <dbReference type="SAM" id="Phobius"/>
    </source>
</evidence>
<keyword evidence="2" id="KW-0472">Membrane</keyword>
<evidence type="ECO:0000256" key="1">
    <source>
        <dbReference type="SAM" id="MobiDB-lite"/>
    </source>
</evidence>
<sequence>MNTPAPGSPYAHPPMPTPYPPAPMEMPGGVRTARVCLWVLGGLSTLGGLIFSAVAAFAERGDSEFSMAEMTGIAVLSLILGVASLILAAKFRTGGNGVRVGALVVSGVVLLNVL</sequence>
<keyword evidence="4" id="KW-1185">Reference proteome</keyword>
<accession>A0A2A2CZT1</accession>
<organism evidence="3 4">
    <name type="scientific">Streptomyces albireticuli</name>
    <dbReference type="NCBI Taxonomy" id="1940"/>
    <lineage>
        <taxon>Bacteria</taxon>
        <taxon>Bacillati</taxon>
        <taxon>Actinomycetota</taxon>
        <taxon>Actinomycetes</taxon>
        <taxon>Kitasatosporales</taxon>
        <taxon>Streptomycetaceae</taxon>
        <taxon>Streptomyces</taxon>
    </lineage>
</organism>
<feature type="region of interest" description="Disordered" evidence="1">
    <location>
        <begin position="1"/>
        <end position="20"/>
    </location>
</feature>
<gene>
    <name evidence="3" type="ORF">CK936_33710</name>
</gene>
<comment type="caution">
    <text evidence="3">The sequence shown here is derived from an EMBL/GenBank/DDBJ whole genome shotgun (WGS) entry which is preliminary data.</text>
</comment>
<proteinExistence type="predicted"/>
<feature type="compositionally biased region" description="Pro residues" evidence="1">
    <location>
        <begin position="11"/>
        <end position="20"/>
    </location>
</feature>
<protein>
    <submittedName>
        <fullName evidence="3">Uncharacterized protein</fullName>
    </submittedName>
</protein>
<evidence type="ECO:0000313" key="3">
    <source>
        <dbReference type="EMBL" id="PAU44669.1"/>
    </source>
</evidence>
<name>A0A2A2CZT1_9ACTN</name>
<dbReference type="EMBL" id="NSJV01000639">
    <property type="protein sequence ID" value="PAU44669.1"/>
    <property type="molecule type" value="Genomic_DNA"/>
</dbReference>
<feature type="non-terminal residue" evidence="3">
    <location>
        <position position="114"/>
    </location>
</feature>
<reference evidence="3 4" key="1">
    <citation type="submission" date="2017-08" db="EMBL/GenBank/DDBJ databases">
        <title>Genome sequence of Streptomyces albireticuli NRRL B-1670.</title>
        <authorList>
            <person name="Graham D.E."/>
            <person name="Mahan K.M."/>
            <person name="Klingeman D.M."/>
            <person name="Hettich R.L."/>
            <person name="Parry R.J."/>
            <person name="Spain J.C."/>
        </authorList>
    </citation>
    <scope>NUCLEOTIDE SEQUENCE [LARGE SCALE GENOMIC DNA]</scope>
    <source>
        <strain evidence="3 4">NRRL B-1670</strain>
    </source>
</reference>
<keyword evidence="2" id="KW-1133">Transmembrane helix</keyword>
<dbReference type="AlphaFoldDB" id="A0A2A2CZT1"/>
<evidence type="ECO:0000313" key="4">
    <source>
        <dbReference type="Proteomes" id="UP000218944"/>
    </source>
</evidence>
<keyword evidence="2" id="KW-0812">Transmembrane</keyword>
<feature type="transmembrane region" description="Helical" evidence="2">
    <location>
        <begin position="35"/>
        <end position="58"/>
    </location>
</feature>
<feature type="transmembrane region" description="Helical" evidence="2">
    <location>
        <begin position="70"/>
        <end position="89"/>
    </location>
</feature>
<dbReference type="Proteomes" id="UP000218944">
    <property type="component" value="Unassembled WGS sequence"/>
</dbReference>